<protein>
    <submittedName>
        <fullName evidence="2">21907_t:CDS:1</fullName>
    </submittedName>
</protein>
<dbReference type="AlphaFoldDB" id="A0A9N8VW62"/>
<keyword evidence="3" id="KW-1185">Reference proteome</keyword>
<evidence type="ECO:0000256" key="1">
    <source>
        <dbReference type="SAM" id="Phobius"/>
    </source>
</evidence>
<reference evidence="2" key="1">
    <citation type="submission" date="2021-06" db="EMBL/GenBank/DDBJ databases">
        <authorList>
            <person name="Kallberg Y."/>
            <person name="Tangrot J."/>
            <person name="Rosling A."/>
        </authorList>
    </citation>
    <scope>NUCLEOTIDE SEQUENCE</scope>
    <source>
        <strain evidence="2">MA453B</strain>
    </source>
</reference>
<keyword evidence="1" id="KW-1133">Transmembrane helix</keyword>
<proteinExistence type="predicted"/>
<organism evidence="2 3">
    <name type="scientific">Dentiscutata erythropus</name>
    <dbReference type="NCBI Taxonomy" id="1348616"/>
    <lineage>
        <taxon>Eukaryota</taxon>
        <taxon>Fungi</taxon>
        <taxon>Fungi incertae sedis</taxon>
        <taxon>Mucoromycota</taxon>
        <taxon>Glomeromycotina</taxon>
        <taxon>Glomeromycetes</taxon>
        <taxon>Diversisporales</taxon>
        <taxon>Gigasporaceae</taxon>
        <taxon>Dentiscutata</taxon>
    </lineage>
</organism>
<keyword evidence="1" id="KW-0812">Transmembrane</keyword>
<dbReference type="Proteomes" id="UP000789405">
    <property type="component" value="Unassembled WGS sequence"/>
</dbReference>
<sequence>MSTIAGVVSFLDQEKFRNTQEFQDVSFLIKVKKSEDEEKTAELYFLDGDPITEIPVPNDIECEEINELDQKTFPTFSEKEAKEKAAVRASVDKMLADIRLTLPSHKIKPCENEAADIYKQALNFSLIIMILLFISDVMLGMTIHISLYAKDNLSELKELYESYKAISEKNKHFYYKF</sequence>
<keyword evidence="1" id="KW-0472">Membrane</keyword>
<comment type="caution">
    <text evidence="2">The sequence shown here is derived from an EMBL/GenBank/DDBJ whole genome shotgun (WGS) entry which is preliminary data.</text>
</comment>
<accession>A0A9N8VW62</accession>
<evidence type="ECO:0000313" key="3">
    <source>
        <dbReference type="Proteomes" id="UP000789405"/>
    </source>
</evidence>
<evidence type="ECO:0000313" key="2">
    <source>
        <dbReference type="EMBL" id="CAG8462505.1"/>
    </source>
</evidence>
<gene>
    <name evidence="2" type="ORF">DERYTH_LOCUS1075</name>
</gene>
<feature type="transmembrane region" description="Helical" evidence="1">
    <location>
        <begin position="126"/>
        <end position="149"/>
    </location>
</feature>
<dbReference type="EMBL" id="CAJVPY010000283">
    <property type="protein sequence ID" value="CAG8462505.1"/>
    <property type="molecule type" value="Genomic_DNA"/>
</dbReference>
<name>A0A9N8VW62_9GLOM</name>